<dbReference type="EMBL" id="UYRU01061527">
    <property type="protein sequence ID" value="VDN15133.1"/>
    <property type="molecule type" value="Genomic_DNA"/>
</dbReference>
<reference evidence="2 3" key="1">
    <citation type="submission" date="2018-11" db="EMBL/GenBank/DDBJ databases">
        <authorList>
            <consortium name="Pathogen Informatics"/>
        </authorList>
    </citation>
    <scope>NUCLEOTIDE SEQUENCE [LARGE SCALE GENOMIC DNA]</scope>
</reference>
<dbReference type="InterPro" id="IPR036880">
    <property type="entry name" value="Kunitz_BPTI_sf"/>
</dbReference>
<accession>A0A3P7LVR4</accession>
<dbReference type="CDD" id="cd22593">
    <property type="entry name" value="Kunitz_conkunitzin"/>
    <property type="match status" value="1"/>
</dbReference>
<dbReference type="GO" id="GO:0004867">
    <property type="term" value="F:serine-type endopeptidase inhibitor activity"/>
    <property type="evidence" value="ECO:0007669"/>
    <property type="project" value="InterPro"/>
</dbReference>
<sequence>MEPNECPKRRSQYTPVYVLIPSSSSMEDDEKDLKPLHIQHLFLYLSHVGIELGDCFWPIDSGEGSKPRTMWAYKPRECVPFNYSEPGGNASHFKSKEKCEEICSPFIIKK</sequence>
<organism evidence="2 3">
    <name type="scientific">Dibothriocephalus latus</name>
    <name type="common">Fish tapeworm</name>
    <name type="synonym">Diphyllobothrium latum</name>
    <dbReference type="NCBI Taxonomy" id="60516"/>
    <lineage>
        <taxon>Eukaryota</taxon>
        <taxon>Metazoa</taxon>
        <taxon>Spiralia</taxon>
        <taxon>Lophotrochozoa</taxon>
        <taxon>Platyhelminthes</taxon>
        <taxon>Cestoda</taxon>
        <taxon>Eucestoda</taxon>
        <taxon>Diphyllobothriidea</taxon>
        <taxon>Diphyllobothriidae</taxon>
        <taxon>Dibothriocephalus</taxon>
    </lineage>
</organism>
<dbReference type="OrthoDB" id="4473401at2759"/>
<proteinExistence type="predicted"/>
<protein>
    <recommendedName>
        <fullName evidence="1">BPTI/Kunitz inhibitor domain-containing protein</fullName>
    </recommendedName>
</protein>
<dbReference type="AlphaFoldDB" id="A0A3P7LVR4"/>
<keyword evidence="3" id="KW-1185">Reference proteome</keyword>
<evidence type="ECO:0000313" key="3">
    <source>
        <dbReference type="Proteomes" id="UP000281553"/>
    </source>
</evidence>
<name>A0A3P7LVR4_DIBLA</name>
<feature type="domain" description="BPTI/Kunitz inhibitor" evidence="1">
    <location>
        <begin position="55"/>
        <end position="103"/>
    </location>
</feature>
<evidence type="ECO:0000259" key="1">
    <source>
        <dbReference type="PROSITE" id="PS50279"/>
    </source>
</evidence>
<gene>
    <name evidence="2" type="ORF">DILT_LOCUS10964</name>
</gene>
<dbReference type="Proteomes" id="UP000281553">
    <property type="component" value="Unassembled WGS sequence"/>
</dbReference>
<dbReference type="SMART" id="SM00131">
    <property type="entry name" value="KU"/>
    <property type="match status" value="1"/>
</dbReference>
<dbReference type="PROSITE" id="PS50279">
    <property type="entry name" value="BPTI_KUNITZ_2"/>
    <property type="match status" value="1"/>
</dbReference>
<dbReference type="Pfam" id="PF00014">
    <property type="entry name" value="Kunitz_BPTI"/>
    <property type="match status" value="1"/>
</dbReference>
<evidence type="ECO:0000313" key="2">
    <source>
        <dbReference type="EMBL" id="VDN15133.1"/>
    </source>
</evidence>
<dbReference type="Gene3D" id="4.10.410.10">
    <property type="entry name" value="Pancreatic trypsin inhibitor Kunitz domain"/>
    <property type="match status" value="1"/>
</dbReference>
<dbReference type="InterPro" id="IPR002223">
    <property type="entry name" value="Kunitz_BPTI"/>
</dbReference>
<dbReference type="SUPFAM" id="SSF57362">
    <property type="entry name" value="BPTI-like"/>
    <property type="match status" value="1"/>
</dbReference>